<accession>A0AC35GQI5</accession>
<evidence type="ECO:0000313" key="2">
    <source>
        <dbReference type="WBParaSite" id="PS1159_v2.g7531.t1"/>
    </source>
</evidence>
<dbReference type="Proteomes" id="UP000887580">
    <property type="component" value="Unplaced"/>
</dbReference>
<organism evidence="1 2">
    <name type="scientific">Panagrolaimus sp. PS1159</name>
    <dbReference type="NCBI Taxonomy" id="55785"/>
    <lineage>
        <taxon>Eukaryota</taxon>
        <taxon>Metazoa</taxon>
        <taxon>Ecdysozoa</taxon>
        <taxon>Nematoda</taxon>
        <taxon>Chromadorea</taxon>
        <taxon>Rhabditida</taxon>
        <taxon>Tylenchina</taxon>
        <taxon>Panagrolaimomorpha</taxon>
        <taxon>Panagrolaimoidea</taxon>
        <taxon>Panagrolaimidae</taxon>
        <taxon>Panagrolaimus</taxon>
    </lineage>
</organism>
<evidence type="ECO:0000313" key="1">
    <source>
        <dbReference type="Proteomes" id="UP000887580"/>
    </source>
</evidence>
<reference evidence="2" key="1">
    <citation type="submission" date="2022-11" db="UniProtKB">
        <authorList>
            <consortium name="WormBaseParasite"/>
        </authorList>
    </citation>
    <scope>IDENTIFICATION</scope>
</reference>
<protein>
    <submittedName>
        <fullName evidence="2">Major sperm protein</fullName>
    </submittedName>
</protein>
<name>A0AC35GQI5_9BILA</name>
<sequence>MTFCEVVLLVIIMVLLYLLDQERKLHGRPGIPILGELFDSATGVEERLPISTATTALTEEHPPFNAEELKELEKAKHKKSPPPEKPECEIKSLRSTKTARTLSGRTTSVIDVNKSMPKENNNESEKQQTLTPLITSVSSPAPSTPPPPVKKNDDSSRREKAPETPPSVQTPKTSTYLPIQGENPMLSDSNYRLHSTASNTSVTGFSSNSDSSTTGGVEGDKNPDDLVFVPATKLVYNGPFDYQAITYHMTVKNNSRKHIAYAIKSNAIPRVTALPPSGILKPGDKHTIAITVQRFNYDELDVSKDRIAYDYLFCPPETKVFTHSLLQGTATRRRKNIKIEYNP</sequence>
<dbReference type="WBParaSite" id="PS1159_v2.g7531.t1">
    <property type="protein sequence ID" value="PS1159_v2.g7531.t1"/>
    <property type="gene ID" value="PS1159_v2.g7531"/>
</dbReference>
<proteinExistence type="predicted"/>